<proteinExistence type="predicted"/>
<gene>
    <name evidence="1" type="ORF">UFOPK2925_00216</name>
</gene>
<accession>A0A6J6VF68</accession>
<sequence length="127" mass="14270">MDAPTATNMSGLASVLLHMRTLNTDALAVNLYPSLGTDRFVVLTRLKILGHIRVEIVLSVEYRSLRNCEVECLSNSERKINYPLIQHRERAGKPQTDWADIGIGLRTKLVSACAEKFCFCCELDMDL</sequence>
<evidence type="ECO:0000313" key="1">
    <source>
        <dbReference type="EMBL" id="CAB4769949.1"/>
    </source>
</evidence>
<organism evidence="1">
    <name type="scientific">freshwater metagenome</name>
    <dbReference type="NCBI Taxonomy" id="449393"/>
    <lineage>
        <taxon>unclassified sequences</taxon>
        <taxon>metagenomes</taxon>
        <taxon>ecological metagenomes</taxon>
    </lineage>
</organism>
<protein>
    <submittedName>
        <fullName evidence="1">Unannotated protein</fullName>
    </submittedName>
</protein>
<dbReference type="AlphaFoldDB" id="A0A6J6VF68"/>
<dbReference type="EMBL" id="CAEZZU010000014">
    <property type="protein sequence ID" value="CAB4769949.1"/>
    <property type="molecule type" value="Genomic_DNA"/>
</dbReference>
<reference evidence="1" key="1">
    <citation type="submission" date="2020-05" db="EMBL/GenBank/DDBJ databases">
        <authorList>
            <person name="Chiriac C."/>
            <person name="Salcher M."/>
            <person name="Ghai R."/>
            <person name="Kavagutti S V."/>
        </authorList>
    </citation>
    <scope>NUCLEOTIDE SEQUENCE</scope>
</reference>
<name>A0A6J6VF68_9ZZZZ</name>